<sequence>MVKVEQITVPTYIFSNVDEYLSIYIKSLDFILYFNDILDLNEDELVNTFIPLSYKDLYYEYKDIILSKFLIKEYLNMPEINIGQISVIYKFFGGNHDPGNVYEALQNYDIYVNDNNYEHPYTVDSNEFISVYKDIFDLEPYIPKSSNIKNKINDKYQIYSLK</sequence>
<accession>A0AAP7KJG9</accession>
<dbReference type="Proteomes" id="UP000035930">
    <property type="component" value="Chromosome"/>
</dbReference>
<gene>
    <name evidence="2" type="ORF">CHQ83_04275</name>
    <name evidence="1" type="ORF">FNO190_1559</name>
</gene>
<evidence type="ECO:0000313" key="2">
    <source>
        <dbReference type="EMBL" id="NIY56556.1"/>
    </source>
</evidence>
<evidence type="ECO:0000313" key="1">
    <source>
        <dbReference type="EMBL" id="AKN89177.1"/>
    </source>
</evidence>
<reference evidence="3" key="1">
    <citation type="submission" date="2015-02" db="EMBL/GenBank/DDBJ databases">
        <title>Complete genome sequence of Francisella noatunensis subsp. orientalis FNO190 isolated from farm-raised Nile tilapia in Brazil.</title>
        <authorList>
            <person name="Figueiredo H.C.P."/>
            <person name="Leal C.A.G."/>
            <person name="Pereira F.L."/>
            <person name="Soares S.C."/>
            <person name="Goncalves L.A."/>
            <person name="Dorella F.A."/>
            <person name="Carvalho A.F."/>
            <person name="Azevedo V.A.C."/>
        </authorList>
    </citation>
    <scope>NUCLEOTIDE SEQUENCE [LARGE SCALE GENOMIC DNA]</scope>
    <source>
        <strain evidence="3">FNO190</strain>
    </source>
</reference>
<dbReference type="RefSeq" id="WP_030005745.1">
    <property type="nucleotide sequence ID" value="NZ_CP011923.2"/>
</dbReference>
<dbReference type="AlphaFoldDB" id="A0AAP7KJG9"/>
<reference evidence="2" key="3">
    <citation type="journal article" date="2020" name="Int. J. Syst. Evol. Microbiol.">
        <title>Reclassification of Francisella noatunensis subsp. orientalis Ottem et al. 2009 as Francisella orientalis sp. nov., Francisella noatunensis subsp. chilensis subsp. nov. and emended description of Francisella noatunensis.</title>
        <authorList>
            <person name="Ramirez-Paredes J.G."/>
            <person name="Larsson P."/>
            <person name="Thompson K.D."/>
            <person name="Penman D.J."/>
            <person name="Busse H.J."/>
            <person name="Ohrman C."/>
            <person name="Sjodin A."/>
            <person name="Soto E."/>
            <person name="Richards R.H."/>
            <person name="Adams A."/>
            <person name="Colquhoun D.J."/>
        </authorList>
    </citation>
    <scope>NUCLEOTIDE SEQUENCE</scope>
    <source>
        <strain evidence="2">LADL-07285A</strain>
    </source>
</reference>
<dbReference type="EMBL" id="QPQM01000011">
    <property type="protein sequence ID" value="NIY56556.1"/>
    <property type="molecule type" value="Genomic_DNA"/>
</dbReference>
<evidence type="ECO:0000313" key="3">
    <source>
        <dbReference type="Proteomes" id="UP000035930"/>
    </source>
</evidence>
<dbReference type="Proteomes" id="UP000774689">
    <property type="component" value="Unassembled WGS sequence"/>
</dbReference>
<evidence type="ECO:0000313" key="4">
    <source>
        <dbReference type="Proteomes" id="UP000774689"/>
    </source>
</evidence>
<keyword evidence="3" id="KW-1185">Reference proteome</keyword>
<protein>
    <submittedName>
        <fullName evidence="2">Uncharacterized protein</fullName>
    </submittedName>
</protein>
<dbReference type="EMBL" id="CP011923">
    <property type="protein sequence ID" value="AKN89177.1"/>
    <property type="molecule type" value="Genomic_DNA"/>
</dbReference>
<organism evidence="2 4">
    <name type="scientific">Francisella orientalis</name>
    <dbReference type="NCBI Taxonomy" id="299583"/>
    <lineage>
        <taxon>Bacteria</taxon>
        <taxon>Pseudomonadati</taxon>
        <taxon>Pseudomonadota</taxon>
        <taxon>Gammaproteobacteria</taxon>
        <taxon>Thiotrichales</taxon>
        <taxon>Francisellaceae</taxon>
        <taxon>Francisella</taxon>
    </lineage>
</organism>
<dbReference type="GeneID" id="45433647"/>
<reference evidence="1" key="2">
    <citation type="submission" date="2017-08" db="EMBL/GenBank/DDBJ databases">
        <title>Complete Genome Sequence of Francisella noatunensis subsp. orientalis strain FNO190.</title>
        <authorList>
            <person name="Pereira F.L."/>
            <person name="Goncalves L.A."/>
            <person name="Guilherme T.C."/>
            <person name="Soares S.C."/>
            <person name="Dorella F.A."/>
            <person name="Carvalho A.F."/>
            <person name="Leibowitz M.P."/>
            <person name="Leal C.A.G."/>
            <person name="Azevedo V.A.C."/>
            <person name="Figueiredo H.C.P."/>
        </authorList>
    </citation>
    <scope>NUCLEOTIDE SEQUENCE</scope>
    <source>
        <strain evidence="1">FNO190</strain>
    </source>
</reference>
<proteinExistence type="predicted"/>
<name>A0AAP7KJG9_9GAMM</name>